<evidence type="ECO:0000313" key="4">
    <source>
        <dbReference type="EMBL" id="GAY68140.1"/>
    </source>
</evidence>
<evidence type="ECO:0000256" key="1">
    <source>
        <dbReference type="ARBA" id="ARBA00023239"/>
    </source>
</evidence>
<protein>
    <recommendedName>
        <fullName evidence="3">Pectate lyase domain-containing protein</fullName>
    </recommendedName>
</protein>
<dbReference type="AlphaFoldDB" id="A0A2H5QU41"/>
<evidence type="ECO:0000256" key="2">
    <source>
        <dbReference type="SAM" id="SignalP"/>
    </source>
</evidence>
<feature type="signal peptide" evidence="2">
    <location>
        <begin position="1"/>
        <end position="24"/>
    </location>
</feature>
<keyword evidence="1" id="KW-0456">Lyase</keyword>
<dbReference type="GO" id="GO:0030570">
    <property type="term" value="F:pectate lyase activity"/>
    <property type="evidence" value="ECO:0007669"/>
    <property type="project" value="InterPro"/>
</dbReference>
<dbReference type="Gene3D" id="2.160.20.10">
    <property type="entry name" value="Single-stranded right-handed beta-helix, Pectin lyase-like"/>
    <property type="match status" value="2"/>
</dbReference>
<sequence>MAILWHFAIVVSIAIVFIPTSTLPMNVTDQCWRKNPNWHMHQCQVATCSMSFSGKITDNVGKDIVHYKVTDPSDDTINPKLGTLRYGATLIPHKGPSPVMSPNRKIMQLGKIDGDAIRLVTTSKVWIDHNIRYECQDGLIDVRRGSTDVTISNNWFRNQEKRQNMKVIVVNNHFGPNRNQRLPGYTQYAIGGSMNPSIKSQANLLIAPKVGNKKITWSQGDSKKFFPVGDLFKN</sequence>
<dbReference type="PANTHER" id="PTHR31683:SF74">
    <property type="entry name" value="PECTATE LYASE"/>
    <property type="match status" value="1"/>
</dbReference>
<evidence type="ECO:0000259" key="3">
    <source>
        <dbReference type="SMART" id="SM00656"/>
    </source>
</evidence>
<dbReference type="SMART" id="SM00656">
    <property type="entry name" value="Amb_all"/>
    <property type="match status" value="1"/>
</dbReference>
<comment type="caution">
    <text evidence="4">The sequence shown here is derived from an EMBL/GenBank/DDBJ whole genome shotgun (WGS) entry which is preliminary data.</text>
</comment>
<dbReference type="InterPro" id="IPR045032">
    <property type="entry name" value="PEL"/>
</dbReference>
<keyword evidence="2" id="KW-0732">Signal</keyword>
<gene>
    <name evidence="4" type="ORF">CUMW_261860</name>
</gene>
<dbReference type="EMBL" id="BDQV01000821">
    <property type="protein sequence ID" value="GAY68140.1"/>
    <property type="molecule type" value="Genomic_DNA"/>
</dbReference>
<dbReference type="SUPFAM" id="SSF51126">
    <property type="entry name" value="Pectin lyase-like"/>
    <property type="match status" value="1"/>
</dbReference>
<accession>A0A2H5QU41</accession>
<organism evidence="4 5">
    <name type="scientific">Citrus unshiu</name>
    <name type="common">Satsuma mandarin</name>
    <name type="synonym">Citrus nobilis var. unshiu</name>
    <dbReference type="NCBI Taxonomy" id="55188"/>
    <lineage>
        <taxon>Eukaryota</taxon>
        <taxon>Viridiplantae</taxon>
        <taxon>Streptophyta</taxon>
        <taxon>Embryophyta</taxon>
        <taxon>Tracheophyta</taxon>
        <taxon>Spermatophyta</taxon>
        <taxon>Magnoliopsida</taxon>
        <taxon>eudicotyledons</taxon>
        <taxon>Gunneridae</taxon>
        <taxon>Pentapetalae</taxon>
        <taxon>rosids</taxon>
        <taxon>malvids</taxon>
        <taxon>Sapindales</taxon>
        <taxon>Rutaceae</taxon>
        <taxon>Aurantioideae</taxon>
        <taxon>Citrus</taxon>
    </lineage>
</organism>
<dbReference type="Proteomes" id="UP000236630">
    <property type="component" value="Unassembled WGS sequence"/>
</dbReference>
<dbReference type="InterPro" id="IPR002022">
    <property type="entry name" value="Pec_lyase"/>
</dbReference>
<dbReference type="PANTHER" id="PTHR31683">
    <property type="entry name" value="PECTATE LYASE 18-RELATED"/>
    <property type="match status" value="1"/>
</dbReference>
<feature type="non-terminal residue" evidence="4">
    <location>
        <position position="234"/>
    </location>
</feature>
<evidence type="ECO:0000313" key="5">
    <source>
        <dbReference type="Proteomes" id="UP000236630"/>
    </source>
</evidence>
<proteinExistence type="predicted"/>
<dbReference type="InterPro" id="IPR011050">
    <property type="entry name" value="Pectin_lyase_fold/virulence"/>
</dbReference>
<feature type="chain" id="PRO_5014114816" description="Pectate lyase domain-containing protein" evidence="2">
    <location>
        <begin position="25"/>
        <end position="234"/>
    </location>
</feature>
<feature type="domain" description="Pectate lyase" evidence="3">
    <location>
        <begin position="35"/>
        <end position="211"/>
    </location>
</feature>
<keyword evidence="5" id="KW-1185">Reference proteome</keyword>
<dbReference type="InterPro" id="IPR012334">
    <property type="entry name" value="Pectin_lyas_fold"/>
</dbReference>
<dbReference type="STRING" id="55188.A0A2H5QU41"/>
<reference evidence="4 5" key="1">
    <citation type="journal article" date="2017" name="Front. Genet.">
        <title>Draft sequencing of the heterozygous diploid genome of Satsuma (Citrus unshiu Marc.) using a hybrid assembly approach.</title>
        <authorList>
            <person name="Shimizu T."/>
            <person name="Tanizawa Y."/>
            <person name="Mochizuki T."/>
            <person name="Nagasaki H."/>
            <person name="Yoshioka T."/>
            <person name="Toyoda A."/>
            <person name="Fujiyama A."/>
            <person name="Kaminuma E."/>
            <person name="Nakamura Y."/>
        </authorList>
    </citation>
    <scope>NUCLEOTIDE SEQUENCE [LARGE SCALE GENOMIC DNA]</scope>
    <source>
        <strain evidence="5">cv. Miyagawa wase</strain>
    </source>
</reference>
<name>A0A2H5QU41_CITUN</name>